<dbReference type="InterPro" id="IPR016187">
    <property type="entry name" value="CTDL_fold"/>
</dbReference>
<reference evidence="7 8" key="1">
    <citation type="journal article" date="2017" name="PLoS Biol.">
        <title>The sea cucumber genome provides insights into morphological evolution and visceral regeneration.</title>
        <authorList>
            <person name="Zhang X."/>
            <person name="Sun L."/>
            <person name="Yuan J."/>
            <person name="Sun Y."/>
            <person name="Gao Y."/>
            <person name="Zhang L."/>
            <person name="Li S."/>
            <person name="Dai H."/>
            <person name="Hamel J.F."/>
            <person name="Liu C."/>
            <person name="Yu Y."/>
            <person name="Liu S."/>
            <person name="Lin W."/>
            <person name="Guo K."/>
            <person name="Jin S."/>
            <person name="Xu P."/>
            <person name="Storey K.B."/>
            <person name="Huan P."/>
            <person name="Zhang T."/>
            <person name="Zhou Y."/>
            <person name="Zhang J."/>
            <person name="Lin C."/>
            <person name="Li X."/>
            <person name="Xing L."/>
            <person name="Huo D."/>
            <person name="Sun M."/>
            <person name="Wang L."/>
            <person name="Mercier A."/>
            <person name="Li F."/>
            <person name="Yang H."/>
            <person name="Xiang J."/>
        </authorList>
    </citation>
    <scope>NUCLEOTIDE SEQUENCE [LARGE SCALE GENOMIC DNA]</scope>
    <source>
        <strain evidence="7">Shaxun</strain>
        <tissue evidence="7">Muscle</tissue>
    </source>
</reference>
<dbReference type="InterPro" id="IPR016186">
    <property type="entry name" value="C-type_lectin-like/link_sf"/>
</dbReference>
<protein>
    <submittedName>
        <fullName evidence="7">Putative neurogenic locus notch-like protein 1</fullName>
    </submittedName>
</protein>
<evidence type="ECO:0000313" key="7">
    <source>
        <dbReference type="EMBL" id="PIK52864.1"/>
    </source>
</evidence>
<proteinExistence type="predicted"/>
<dbReference type="PROSITE" id="PS50041">
    <property type="entry name" value="C_TYPE_LECTIN_2"/>
    <property type="match status" value="1"/>
</dbReference>
<gene>
    <name evidence="7" type="ORF">BSL78_10214</name>
</gene>
<dbReference type="Gene3D" id="2.20.100.10">
    <property type="entry name" value="Thrombospondin type-1 (TSP1) repeat"/>
    <property type="match status" value="2"/>
</dbReference>
<dbReference type="Proteomes" id="UP000230750">
    <property type="component" value="Unassembled WGS sequence"/>
</dbReference>
<dbReference type="InterPro" id="IPR000884">
    <property type="entry name" value="TSP1_rpt"/>
</dbReference>
<comment type="caution">
    <text evidence="7">The sequence shown here is derived from an EMBL/GenBank/DDBJ whole genome shotgun (WGS) entry which is preliminary data.</text>
</comment>
<evidence type="ECO:0000256" key="4">
    <source>
        <dbReference type="ARBA" id="ARBA00022737"/>
    </source>
</evidence>
<organism evidence="7 8">
    <name type="scientific">Stichopus japonicus</name>
    <name type="common">Sea cucumber</name>
    <dbReference type="NCBI Taxonomy" id="307972"/>
    <lineage>
        <taxon>Eukaryota</taxon>
        <taxon>Metazoa</taxon>
        <taxon>Echinodermata</taxon>
        <taxon>Eleutherozoa</taxon>
        <taxon>Echinozoa</taxon>
        <taxon>Holothuroidea</taxon>
        <taxon>Aspidochirotacea</taxon>
        <taxon>Aspidochirotida</taxon>
        <taxon>Stichopodidae</taxon>
        <taxon>Apostichopus</taxon>
    </lineage>
</organism>
<dbReference type="InterPro" id="IPR052065">
    <property type="entry name" value="Compl_asym_regulator"/>
</dbReference>
<dbReference type="InterPro" id="IPR036383">
    <property type="entry name" value="TSP1_rpt_sf"/>
</dbReference>
<dbReference type="SUPFAM" id="SSF56436">
    <property type="entry name" value="C-type lectin-like"/>
    <property type="match status" value="2"/>
</dbReference>
<keyword evidence="5" id="KW-1015">Disulfide bond</keyword>
<keyword evidence="4" id="KW-0677">Repeat</keyword>
<dbReference type="Gene3D" id="3.10.100.10">
    <property type="entry name" value="Mannose-Binding Protein A, subunit A"/>
    <property type="match status" value="2"/>
</dbReference>
<evidence type="ECO:0000259" key="6">
    <source>
        <dbReference type="PROSITE" id="PS50041"/>
    </source>
</evidence>
<sequence>MSMIHLSIQLRSEQFVNLLYKPTEDFSGNFNGIEAANGNFSQWSPWGSCSVTCGPGEGIQVRTRTCTDPAPLLAGEECEGTFNETQVCGEICPIVDCPDGFVTRYDTCYLLRTNDTASYADAKADCENLTEVYGGHLIFMNDRSEEAFVSQMLFDYKVNLSLAYFTSNLYRSSIYFDWIYANGEANMTSWESLSESPWGTTSGMVNLGGGGASAGATTPAMTTVDDSLLPIKCVVLRREGPLWKWFLESCDQTTGYICEVNLGDGVHGPWTAWSECSSNCGTGNRTRTRECDSPAPILGGGNCTGPLTDNVTCETVCPEVSCPEGMSVYYESCFVTVTADVNYTAAVDGCQTITNGTGYLARLQTYQELEFVSHRTEETGLNRRSAVFIDMSYDFGGIYYENGTRQVNLSDWGSIGPGPTDFPLRPGNPAWLWYSTKTNGAG</sequence>
<dbReference type="Pfam" id="PF00090">
    <property type="entry name" value="TSP_1"/>
    <property type="match status" value="2"/>
</dbReference>
<dbReference type="InterPro" id="IPR001304">
    <property type="entry name" value="C-type_lectin-like"/>
</dbReference>
<dbReference type="PRINTS" id="PR01705">
    <property type="entry name" value="TSP1REPEAT"/>
</dbReference>
<evidence type="ECO:0000256" key="2">
    <source>
        <dbReference type="ARBA" id="ARBA00022525"/>
    </source>
</evidence>
<dbReference type="EMBL" id="MRZV01000311">
    <property type="protein sequence ID" value="PIK52864.1"/>
    <property type="molecule type" value="Genomic_DNA"/>
</dbReference>
<accession>A0A2G8KXX4</accession>
<dbReference type="SMART" id="SM00034">
    <property type="entry name" value="CLECT"/>
    <property type="match status" value="1"/>
</dbReference>
<keyword evidence="2" id="KW-0964">Secreted</keyword>
<dbReference type="STRING" id="307972.A0A2G8KXX4"/>
<keyword evidence="3" id="KW-0732">Signal</keyword>
<dbReference type="FunFam" id="2.20.100.10:FF:000001">
    <property type="entry name" value="semaphorin-5A isoform X1"/>
    <property type="match status" value="1"/>
</dbReference>
<evidence type="ECO:0000256" key="1">
    <source>
        <dbReference type="ARBA" id="ARBA00004613"/>
    </source>
</evidence>
<dbReference type="SMART" id="SM00209">
    <property type="entry name" value="TSP1"/>
    <property type="match status" value="2"/>
</dbReference>
<dbReference type="OrthoDB" id="5868789at2759"/>
<feature type="domain" description="C-type lectin" evidence="6">
    <location>
        <begin position="104"/>
        <end position="259"/>
    </location>
</feature>
<comment type="subcellular location">
    <subcellularLocation>
        <location evidence="1">Secreted</location>
    </subcellularLocation>
</comment>
<evidence type="ECO:0000256" key="5">
    <source>
        <dbReference type="ARBA" id="ARBA00023157"/>
    </source>
</evidence>
<evidence type="ECO:0000313" key="8">
    <source>
        <dbReference type="Proteomes" id="UP000230750"/>
    </source>
</evidence>
<evidence type="ECO:0000256" key="3">
    <source>
        <dbReference type="ARBA" id="ARBA00022729"/>
    </source>
</evidence>
<keyword evidence="8" id="KW-1185">Reference proteome</keyword>
<dbReference type="FunFam" id="2.20.100.10:FF:000007">
    <property type="entry name" value="Thrombospondin 1"/>
    <property type="match status" value="1"/>
</dbReference>
<dbReference type="SUPFAM" id="SSF82895">
    <property type="entry name" value="TSP-1 type 1 repeat"/>
    <property type="match status" value="2"/>
</dbReference>
<dbReference type="PROSITE" id="PS50092">
    <property type="entry name" value="TSP1"/>
    <property type="match status" value="2"/>
</dbReference>
<name>A0A2G8KXX4_STIJA</name>
<dbReference type="PANTHER" id="PTHR22906">
    <property type="entry name" value="PROPERDIN"/>
    <property type="match status" value="1"/>
</dbReference>
<dbReference type="AlphaFoldDB" id="A0A2G8KXX4"/>
<dbReference type="CDD" id="cd00037">
    <property type="entry name" value="CLECT"/>
    <property type="match status" value="1"/>
</dbReference>
<dbReference type="PANTHER" id="PTHR22906:SF43">
    <property type="entry name" value="PROPERDIN"/>
    <property type="match status" value="1"/>
</dbReference>